<comment type="catalytic activity">
    <reaction evidence="10">
        <text>ATP + H2O = ADP + phosphate + H(+)</text>
        <dbReference type="Rhea" id="RHEA:13065"/>
        <dbReference type="ChEBI" id="CHEBI:15377"/>
        <dbReference type="ChEBI" id="CHEBI:15378"/>
        <dbReference type="ChEBI" id="CHEBI:30616"/>
        <dbReference type="ChEBI" id="CHEBI:43474"/>
        <dbReference type="ChEBI" id="CHEBI:456216"/>
        <dbReference type="EC" id="5.6.2.4"/>
    </reaction>
</comment>
<organism evidence="14 15">
    <name type="scientific">Mesobacillus selenatarsenatis</name>
    <dbReference type="NCBI Taxonomy" id="388741"/>
    <lineage>
        <taxon>Bacteria</taxon>
        <taxon>Bacillati</taxon>
        <taxon>Bacillota</taxon>
        <taxon>Bacilli</taxon>
        <taxon>Bacillales</taxon>
        <taxon>Bacillaceae</taxon>
        <taxon>Mesobacillus</taxon>
    </lineage>
</organism>
<dbReference type="Pfam" id="PF00580">
    <property type="entry name" value="UvrD-helicase"/>
    <property type="match status" value="1"/>
</dbReference>
<evidence type="ECO:0000313" key="14">
    <source>
        <dbReference type="EMBL" id="NKE04727.1"/>
    </source>
</evidence>
<evidence type="ECO:0000256" key="8">
    <source>
        <dbReference type="ARBA" id="ARBA00034617"/>
    </source>
</evidence>
<dbReference type="AlphaFoldDB" id="A0A846TH30"/>
<dbReference type="GO" id="GO:0005829">
    <property type="term" value="C:cytosol"/>
    <property type="evidence" value="ECO:0007669"/>
    <property type="project" value="TreeGrafter"/>
</dbReference>
<dbReference type="PANTHER" id="PTHR11070:SF2">
    <property type="entry name" value="ATP-DEPENDENT DNA HELICASE SRS2"/>
    <property type="match status" value="1"/>
</dbReference>
<evidence type="ECO:0000256" key="11">
    <source>
        <dbReference type="PROSITE-ProRule" id="PRU00560"/>
    </source>
</evidence>
<dbReference type="CDD" id="cd17932">
    <property type="entry name" value="DEXQc_UvrD"/>
    <property type="match status" value="1"/>
</dbReference>
<dbReference type="PROSITE" id="PS51198">
    <property type="entry name" value="UVRD_HELICASE_ATP_BIND"/>
    <property type="match status" value="1"/>
</dbReference>
<name>A0A846TH30_9BACI</name>
<evidence type="ECO:0000256" key="7">
    <source>
        <dbReference type="ARBA" id="ARBA00023235"/>
    </source>
</evidence>
<dbReference type="CDD" id="cd18807">
    <property type="entry name" value="SF1_C_UvrD"/>
    <property type="match status" value="1"/>
</dbReference>
<dbReference type="InterPro" id="IPR013986">
    <property type="entry name" value="DExx_box_DNA_helicase_dom_sf"/>
</dbReference>
<dbReference type="Proteomes" id="UP000587942">
    <property type="component" value="Unassembled WGS sequence"/>
</dbReference>
<dbReference type="Gene3D" id="1.10.486.10">
    <property type="entry name" value="PCRA, domain 4"/>
    <property type="match status" value="1"/>
</dbReference>
<dbReference type="PROSITE" id="PS51217">
    <property type="entry name" value="UVRD_HELICASE_CTER"/>
    <property type="match status" value="1"/>
</dbReference>
<evidence type="ECO:0000256" key="1">
    <source>
        <dbReference type="ARBA" id="ARBA00009922"/>
    </source>
</evidence>
<evidence type="ECO:0000259" key="13">
    <source>
        <dbReference type="PROSITE" id="PS51217"/>
    </source>
</evidence>
<dbReference type="GO" id="GO:0033202">
    <property type="term" value="C:DNA helicase complex"/>
    <property type="evidence" value="ECO:0007669"/>
    <property type="project" value="TreeGrafter"/>
</dbReference>
<keyword evidence="3 11" id="KW-0378">Hydrolase</keyword>
<keyword evidence="7" id="KW-0413">Isomerase</keyword>
<keyword evidence="2 11" id="KW-0547">Nucleotide-binding</keyword>
<dbReference type="EC" id="5.6.2.4" evidence="9"/>
<dbReference type="InterPro" id="IPR014016">
    <property type="entry name" value="UvrD-like_ATP-bd"/>
</dbReference>
<keyword evidence="5 11" id="KW-0067">ATP-binding</keyword>
<feature type="domain" description="UvrD-like helicase C-terminal" evidence="13">
    <location>
        <begin position="318"/>
        <end position="586"/>
    </location>
</feature>
<keyword evidence="6" id="KW-0238">DNA-binding</keyword>
<dbReference type="RefSeq" id="WP_167831213.1">
    <property type="nucleotide sequence ID" value="NZ_JAAVUM010000002.1"/>
</dbReference>
<dbReference type="PANTHER" id="PTHR11070">
    <property type="entry name" value="UVRD / RECB / PCRA DNA HELICASE FAMILY MEMBER"/>
    <property type="match status" value="1"/>
</dbReference>
<keyword evidence="4 11" id="KW-0347">Helicase</keyword>
<dbReference type="Gene3D" id="3.40.50.300">
    <property type="entry name" value="P-loop containing nucleotide triphosphate hydrolases"/>
    <property type="match status" value="2"/>
</dbReference>
<dbReference type="EMBL" id="JAAVUM010000002">
    <property type="protein sequence ID" value="NKE04727.1"/>
    <property type="molecule type" value="Genomic_DNA"/>
</dbReference>
<evidence type="ECO:0000256" key="10">
    <source>
        <dbReference type="ARBA" id="ARBA00048988"/>
    </source>
</evidence>
<evidence type="ECO:0000256" key="4">
    <source>
        <dbReference type="ARBA" id="ARBA00022806"/>
    </source>
</evidence>
<protein>
    <recommendedName>
        <fullName evidence="9">DNA 3'-5' helicase</fullName>
        <ecNumber evidence="9">5.6.2.4</ecNumber>
    </recommendedName>
</protein>
<evidence type="ECO:0000256" key="3">
    <source>
        <dbReference type="ARBA" id="ARBA00022801"/>
    </source>
</evidence>
<dbReference type="InterPro" id="IPR014017">
    <property type="entry name" value="DNA_helicase_UvrD-like_C"/>
</dbReference>
<comment type="catalytic activity">
    <reaction evidence="8">
        <text>Couples ATP hydrolysis with the unwinding of duplex DNA by translocating in the 3'-5' direction.</text>
        <dbReference type="EC" id="5.6.2.4"/>
    </reaction>
</comment>
<comment type="similarity">
    <text evidence="1">Belongs to the helicase family. UvrD subfamily.</text>
</comment>
<feature type="binding site" evidence="11">
    <location>
        <begin position="66"/>
        <end position="73"/>
    </location>
    <ligand>
        <name>ATP</name>
        <dbReference type="ChEBI" id="CHEBI:30616"/>
    </ligand>
</feature>
<dbReference type="Gene3D" id="1.10.10.160">
    <property type="match status" value="1"/>
</dbReference>
<dbReference type="GO" id="GO:0000725">
    <property type="term" value="P:recombinational repair"/>
    <property type="evidence" value="ECO:0007669"/>
    <property type="project" value="TreeGrafter"/>
</dbReference>
<gene>
    <name evidence="14" type="ORF">GWK17_04450</name>
</gene>
<proteinExistence type="inferred from homology"/>
<dbReference type="InterPro" id="IPR000212">
    <property type="entry name" value="DNA_helicase_UvrD/REP"/>
</dbReference>
<evidence type="ECO:0000256" key="9">
    <source>
        <dbReference type="ARBA" id="ARBA00034808"/>
    </source>
</evidence>
<reference evidence="14 15" key="1">
    <citation type="submission" date="2020-03" db="EMBL/GenBank/DDBJ databases">
        <authorList>
            <person name="Sun Q."/>
        </authorList>
    </citation>
    <scope>NUCLEOTIDE SEQUENCE [LARGE SCALE GENOMIC DNA]</scope>
    <source>
        <strain evidence="14 15">KACC 21451</strain>
    </source>
</reference>
<dbReference type="GO" id="GO:0005524">
    <property type="term" value="F:ATP binding"/>
    <property type="evidence" value="ECO:0007669"/>
    <property type="project" value="UniProtKB-UniRule"/>
</dbReference>
<dbReference type="GO" id="GO:0016787">
    <property type="term" value="F:hydrolase activity"/>
    <property type="evidence" value="ECO:0007669"/>
    <property type="project" value="UniProtKB-UniRule"/>
</dbReference>
<accession>A0A846TH30</accession>
<dbReference type="GO" id="GO:0003677">
    <property type="term" value="F:DNA binding"/>
    <property type="evidence" value="ECO:0007669"/>
    <property type="project" value="UniProtKB-KW"/>
</dbReference>
<feature type="domain" description="UvrD-like helicase ATP-binding" evidence="12">
    <location>
        <begin position="45"/>
        <end position="317"/>
    </location>
</feature>
<dbReference type="SUPFAM" id="SSF52540">
    <property type="entry name" value="P-loop containing nucleoside triphosphate hydrolases"/>
    <property type="match status" value="1"/>
</dbReference>
<evidence type="ECO:0000313" key="15">
    <source>
        <dbReference type="Proteomes" id="UP000587942"/>
    </source>
</evidence>
<dbReference type="Pfam" id="PF13361">
    <property type="entry name" value="UvrD_C"/>
    <property type="match status" value="1"/>
</dbReference>
<dbReference type="GO" id="GO:0043138">
    <property type="term" value="F:3'-5' DNA helicase activity"/>
    <property type="evidence" value="ECO:0007669"/>
    <property type="project" value="UniProtKB-EC"/>
</dbReference>
<evidence type="ECO:0000256" key="5">
    <source>
        <dbReference type="ARBA" id="ARBA00022840"/>
    </source>
</evidence>
<evidence type="ECO:0000256" key="6">
    <source>
        <dbReference type="ARBA" id="ARBA00023125"/>
    </source>
</evidence>
<evidence type="ECO:0000256" key="2">
    <source>
        <dbReference type="ARBA" id="ARBA00022741"/>
    </source>
</evidence>
<comment type="caution">
    <text evidence="14">The sequence shown here is derived from an EMBL/GenBank/DDBJ whole genome shotgun (WGS) entry which is preliminary data.</text>
</comment>
<dbReference type="InterPro" id="IPR027417">
    <property type="entry name" value="P-loop_NTPase"/>
</dbReference>
<evidence type="ECO:0000259" key="12">
    <source>
        <dbReference type="PROSITE" id="PS51198"/>
    </source>
</evidence>
<sequence>MDTNLTFQPPTTPIAKIARNVTSQRIVTPRDPDAYYFRSLEKIGIYLNEKQIEAVRTTDGPVLTLAGAGSGKTAVLTARAGYLMLVKNVKPQQILIVTFTKKAATEMAERISKIPGITSEMMGNLLVGTFHSIFLRLLRSVGYTHKIINNEKHRQFIIKKILKDMDINDEPEILLAKFNYMANHLILPMTAKANALVDQEVQEAFQRFMDYKEENNLMDFDDILFHTYQLLEKQQPILKNLQRRFTYIEIDEYQDTSVLQHVIMKKLALPQNNLFVVGDDSQSIYQFRAATNDIILGFPQEYSGCRKIVLDINYRSNPYIVGLGNEIIKHNKKRFEKNLYAVNETGKEPVYSTYETVEDEARHIIHSLKRSDREWRDHAILFRTHAVSREITDRLVLEEIPFVTYGKDELFYDNPIVKPILDYLRLSCDPGHWPAFRGILPSLYLSADRVIDYIGMNQKPGDLLLEKITDLPWISSNHREILTEKVAFIKQLREQQPVAAIQEIRNGKGQYTRYLLDRTTPASTLYEEIVEETLDELENSARNFSSVKEYLQFIDQVISYHEQMEKLRKQKNPNVVKLMTIHGSKGLEFPVVYLIGASESILPHQSSLHETDDRISVLSGEDKINEAIEEERRLMYVAVTRAKEELHISSLQTYRNKTIGISRFILEVFEA</sequence>